<evidence type="ECO:0000313" key="2">
    <source>
        <dbReference type="Proteomes" id="UP001428341"/>
    </source>
</evidence>
<sequence>MHFSLPVSDKEEERTDCIRSEGDLSSLKLKAGLMTQAGKQTCSTLVNTTTLGLSSAARDGKTFNAQQINQ</sequence>
<gene>
    <name evidence="1" type="ORF">WN944_003875</name>
</gene>
<dbReference type="EMBL" id="JBCGBO010000006">
    <property type="protein sequence ID" value="KAK9193178.1"/>
    <property type="molecule type" value="Genomic_DNA"/>
</dbReference>
<organism evidence="1 2">
    <name type="scientific">Citrus x changshan-huyou</name>
    <dbReference type="NCBI Taxonomy" id="2935761"/>
    <lineage>
        <taxon>Eukaryota</taxon>
        <taxon>Viridiplantae</taxon>
        <taxon>Streptophyta</taxon>
        <taxon>Embryophyta</taxon>
        <taxon>Tracheophyta</taxon>
        <taxon>Spermatophyta</taxon>
        <taxon>Magnoliopsida</taxon>
        <taxon>eudicotyledons</taxon>
        <taxon>Gunneridae</taxon>
        <taxon>Pentapetalae</taxon>
        <taxon>rosids</taxon>
        <taxon>malvids</taxon>
        <taxon>Sapindales</taxon>
        <taxon>Rutaceae</taxon>
        <taxon>Aurantioideae</taxon>
        <taxon>Citrus</taxon>
    </lineage>
</organism>
<keyword evidence="2" id="KW-1185">Reference proteome</keyword>
<comment type="caution">
    <text evidence="1">The sequence shown here is derived from an EMBL/GenBank/DDBJ whole genome shotgun (WGS) entry which is preliminary data.</text>
</comment>
<name>A0AAP0M034_9ROSI</name>
<accession>A0AAP0M034</accession>
<protein>
    <submittedName>
        <fullName evidence="1">Uncharacterized protein</fullName>
    </submittedName>
</protein>
<dbReference type="Proteomes" id="UP001428341">
    <property type="component" value="Unassembled WGS sequence"/>
</dbReference>
<dbReference type="AlphaFoldDB" id="A0AAP0M034"/>
<proteinExistence type="predicted"/>
<reference evidence="1 2" key="1">
    <citation type="submission" date="2024-05" db="EMBL/GenBank/DDBJ databases">
        <title>Haplotype-resolved chromosome-level genome assembly of Huyou (Citrus changshanensis).</title>
        <authorList>
            <person name="Miao C."/>
            <person name="Chen W."/>
            <person name="Wu Y."/>
            <person name="Wang L."/>
            <person name="Zhao S."/>
            <person name="Grierson D."/>
            <person name="Xu C."/>
            <person name="Chen K."/>
        </authorList>
    </citation>
    <scope>NUCLEOTIDE SEQUENCE [LARGE SCALE GENOMIC DNA]</scope>
    <source>
        <strain evidence="1">01-14</strain>
        <tissue evidence="1">Leaf</tissue>
    </source>
</reference>
<evidence type="ECO:0000313" key="1">
    <source>
        <dbReference type="EMBL" id="KAK9193178.1"/>
    </source>
</evidence>